<protein>
    <recommendedName>
        <fullName evidence="4">Ig-like domain-containing protein</fullName>
    </recommendedName>
</protein>
<keyword evidence="2" id="KW-0472">Membrane</keyword>
<gene>
    <name evidence="3" type="ORF">TMSB3V08_LOCUS2384</name>
</gene>
<feature type="transmembrane region" description="Helical" evidence="2">
    <location>
        <begin position="362"/>
        <end position="386"/>
    </location>
</feature>
<feature type="region of interest" description="Disordered" evidence="1">
    <location>
        <begin position="572"/>
        <end position="630"/>
    </location>
</feature>
<reference evidence="3" key="1">
    <citation type="submission" date="2020-11" db="EMBL/GenBank/DDBJ databases">
        <authorList>
            <person name="Tran Van P."/>
        </authorList>
    </citation>
    <scope>NUCLEOTIDE SEQUENCE</scope>
</reference>
<feature type="compositionally biased region" description="Basic residues" evidence="1">
    <location>
        <begin position="601"/>
        <end position="612"/>
    </location>
</feature>
<proteinExistence type="predicted"/>
<dbReference type="Gene3D" id="3.10.10.10">
    <property type="entry name" value="HIV Type 1 Reverse Transcriptase, subunit A, domain 1"/>
    <property type="match status" value="1"/>
</dbReference>
<feature type="compositionally biased region" description="Basic and acidic residues" evidence="1">
    <location>
        <begin position="9"/>
        <end position="23"/>
    </location>
</feature>
<evidence type="ECO:0000256" key="1">
    <source>
        <dbReference type="SAM" id="MobiDB-lite"/>
    </source>
</evidence>
<organism evidence="3">
    <name type="scientific">Timema monikensis</name>
    <dbReference type="NCBI Taxonomy" id="170555"/>
    <lineage>
        <taxon>Eukaryota</taxon>
        <taxon>Metazoa</taxon>
        <taxon>Ecdysozoa</taxon>
        <taxon>Arthropoda</taxon>
        <taxon>Hexapoda</taxon>
        <taxon>Insecta</taxon>
        <taxon>Pterygota</taxon>
        <taxon>Neoptera</taxon>
        <taxon>Polyneoptera</taxon>
        <taxon>Phasmatodea</taxon>
        <taxon>Timematodea</taxon>
        <taxon>Timematoidea</taxon>
        <taxon>Timematidae</taxon>
        <taxon>Timema</taxon>
    </lineage>
</organism>
<sequence>MPMKYSCSSRKDTRKETLRRNTEHHNLENLINRMRDGDIYNSGRDAYNLKGISAKSTPYISSEAHLKACIHKSNWIDAEERIPCLSQSETYPASVAVHGKGSSETREEYVLFITKVSRQRLVSEAVCGKEKHQFKTPKRERASPWKKTPCPLQKGAGFTPRWRQSLVKRAVAKETLKKIMEWMVTERVQSGINSPLVVVKNKDGGLSFCLEAWRVNQVLVPDHETPLVENSERYNAFNNNGTTYWFNRLPFGLNVSVKSVMVSLWSMPEQKVVLACRLTNTHPKSDCQWKSPNQLLIATTNLTNRFTVNYNISSGICTITFIPVKVDLGEWSCIFNAEDSSGGWELASASLFLLSTPTDYKIGWLVGALAASVFVLTLLLITVAVCRCRNQARPEKCNLGNPRLAGSSFSKDPSRYTDPPSKIDFQFREVPGRAATTETLSGQHQHIYERVDRYLAPTTCKTELMPCPVRLRGRNVTHSGPFPTVRVFTRPGFHPEPGQKQIHGQACVLSHHPEPVKSPSEHIIRALAVKENTRTVRKGAQSSLAYRYGIGKVELEEVNPHLCGWRVENHLGKTTPSSPDRDSNLDLPVLSSRTQHDKRVSQLRHRGGRKGRLAPDEPGGHQGCQREHTSNLTTPNLDVYSFFLKQKEPIVLNFLSVIEQIRSKVPSAPSSASLVSAGSIFSARPLSEECDHRAVDREYHGRKAPFTFPSLSHPP</sequence>
<evidence type="ECO:0008006" key="4">
    <source>
        <dbReference type="Google" id="ProtNLM"/>
    </source>
</evidence>
<keyword evidence="2" id="KW-0812">Transmembrane</keyword>
<keyword evidence="2" id="KW-1133">Transmembrane helix</keyword>
<feature type="region of interest" description="Disordered" evidence="1">
    <location>
        <begin position="1"/>
        <end position="23"/>
    </location>
</feature>
<dbReference type="AlphaFoldDB" id="A0A7R9E3B1"/>
<dbReference type="GO" id="GO:0071897">
    <property type="term" value="P:DNA biosynthetic process"/>
    <property type="evidence" value="ECO:0007669"/>
    <property type="project" value="UniProtKB-ARBA"/>
</dbReference>
<name>A0A7R9E3B1_9NEOP</name>
<dbReference type="InterPro" id="IPR043502">
    <property type="entry name" value="DNA/RNA_pol_sf"/>
</dbReference>
<accession>A0A7R9E3B1</accession>
<feature type="compositionally biased region" description="Basic and acidic residues" evidence="1">
    <location>
        <begin position="613"/>
        <end position="629"/>
    </location>
</feature>
<evidence type="ECO:0000256" key="2">
    <source>
        <dbReference type="SAM" id="Phobius"/>
    </source>
</evidence>
<evidence type="ECO:0000313" key="3">
    <source>
        <dbReference type="EMBL" id="CAD7425475.1"/>
    </source>
</evidence>
<dbReference type="EMBL" id="OB792962">
    <property type="protein sequence ID" value="CAD7425475.1"/>
    <property type="molecule type" value="Genomic_DNA"/>
</dbReference>
<dbReference type="SUPFAM" id="SSF56672">
    <property type="entry name" value="DNA/RNA polymerases"/>
    <property type="match status" value="1"/>
</dbReference>